<feature type="region of interest" description="Disordered" evidence="2">
    <location>
        <begin position="315"/>
        <end position="334"/>
    </location>
</feature>
<accession>A0A556QIY4</accession>
<dbReference type="Gene3D" id="3.10.350.10">
    <property type="entry name" value="LysM domain"/>
    <property type="match status" value="1"/>
</dbReference>
<dbReference type="InterPro" id="IPR011990">
    <property type="entry name" value="TPR-like_helical_dom_sf"/>
</dbReference>
<feature type="coiled-coil region" evidence="1">
    <location>
        <begin position="469"/>
        <end position="524"/>
    </location>
</feature>
<evidence type="ECO:0000313" key="5">
    <source>
        <dbReference type="EMBL" id="TSJ76587.1"/>
    </source>
</evidence>
<dbReference type="Pfam" id="PF01476">
    <property type="entry name" value="LysM"/>
    <property type="match status" value="1"/>
</dbReference>
<dbReference type="InterPro" id="IPR052196">
    <property type="entry name" value="Bact_Kbp"/>
</dbReference>
<dbReference type="PANTHER" id="PTHR34700">
    <property type="entry name" value="POTASSIUM BINDING PROTEIN KBP"/>
    <property type="match status" value="1"/>
</dbReference>
<dbReference type="CDD" id="cd00118">
    <property type="entry name" value="LysM"/>
    <property type="match status" value="1"/>
</dbReference>
<reference evidence="5 6" key="1">
    <citation type="submission" date="2019-07" db="EMBL/GenBank/DDBJ databases">
        <title>Description of 53C-WASEF.</title>
        <authorList>
            <person name="Pitt A."/>
            <person name="Hahn M.W."/>
        </authorList>
    </citation>
    <scope>NUCLEOTIDE SEQUENCE [LARGE SCALE GENOMIC DNA]</scope>
    <source>
        <strain evidence="5 6">53C-WASEF</strain>
    </source>
</reference>
<keyword evidence="6" id="KW-1185">Reference proteome</keyword>
<dbReference type="PROSITE" id="PS51782">
    <property type="entry name" value="LYSM"/>
    <property type="match status" value="1"/>
</dbReference>
<dbReference type="SMART" id="SM00257">
    <property type="entry name" value="LysM"/>
    <property type="match status" value="1"/>
</dbReference>
<proteinExistence type="predicted"/>
<dbReference type="OrthoDB" id="9800780at2"/>
<evidence type="ECO:0000259" key="4">
    <source>
        <dbReference type="PROSITE" id="PS51782"/>
    </source>
</evidence>
<protein>
    <submittedName>
        <fullName evidence="5">LysM peptidoglycan-binding domain-containing protein</fullName>
    </submittedName>
</protein>
<dbReference type="SUPFAM" id="SSF54106">
    <property type="entry name" value="LysM domain"/>
    <property type="match status" value="1"/>
</dbReference>
<feature type="domain" description="LysM" evidence="4">
    <location>
        <begin position="590"/>
        <end position="639"/>
    </location>
</feature>
<dbReference type="Gene3D" id="1.10.287.1490">
    <property type="match status" value="1"/>
</dbReference>
<dbReference type="InterPro" id="IPR018392">
    <property type="entry name" value="LysM"/>
</dbReference>
<dbReference type="EMBL" id="VMBG01000002">
    <property type="protein sequence ID" value="TSJ76587.1"/>
    <property type="molecule type" value="Genomic_DNA"/>
</dbReference>
<name>A0A556QIY4_9BACT</name>
<dbReference type="RefSeq" id="WP_144230344.1">
    <property type="nucleotide sequence ID" value="NZ_VMBG01000002.1"/>
</dbReference>
<evidence type="ECO:0000313" key="6">
    <source>
        <dbReference type="Proteomes" id="UP000315648"/>
    </source>
</evidence>
<keyword evidence="3" id="KW-0732">Signal</keyword>
<evidence type="ECO:0000256" key="2">
    <source>
        <dbReference type="SAM" id="MobiDB-lite"/>
    </source>
</evidence>
<dbReference type="AlphaFoldDB" id="A0A556QIY4"/>
<comment type="caution">
    <text evidence="5">The sequence shown here is derived from an EMBL/GenBank/DDBJ whole genome shotgun (WGS) entry which is preliminary data.</text>
</comment>
<dbReference type="InterPro" id="IPR036779">
    <property type="entry name" value="LysM_dom_sf"/>
</dbReference>
<dbReference type="SUPFAM" id="SSF81901">
    <property type="entry name" value="HCP-like"/>
    <property type="match status" value="1"/>
</dbReference>
<evidence type="ECO:0000256" key="1">
    <source>
        <dbReference type="SAM" id="Coils"/>
    </source>
</evidence>
<gene>
    <name evidence="5" type="ORF">FPL22_10680</name>
</gene>
<feature type="coiled-coil region" evidence="1">
    <location>
        <begin position="160"/>
        <end position="187"/>
    </location>
</feature>
<feature type="compositionally biased region" description="Low complexity" evidence="2">
    <location>
        <begin position="315"/>
        <end position="326"/>
    </location>
</feature>
<organism evidence="5 6">
    <name type="scientific">Rariglobus hedericola</name>
    <dbReference type="NCBI Taxonomy" id="2597822"/>
    <lineage>
        <taxon>Bacteria</taxon>
        <taxon>Pseudomonadati</taxon>
        <taxon>Verrucomicrobiota</taxon>
        <taxon>Opitutia</taxon>
        <taxon>Opitutales</taxon>
        <taxon>Opitutaceae</taxon>
        <taxon>Rariglobus</taxon>
    </lineage>
</organism>
<evidence type="ECO:0000256" key="3">
    <source>
        <dbReference type="SAM" id="SignalP"/>
    </source>
</evidence>
<dbReference type="Proteomes" id="UP000315648">
    <property type="component" value="Unassembled WGS sequence"/>
</dbReference>
<sequence length="640" mass="66195">MKNPRSFRLVLSRGLLGSALLASPVFALTSAEFDSLRTKADRGNAIAQYNLGLAYADRRESLYDPAQAYAWLSLAATNGTNGKALANLTSILTPEQLAEGKRRLAAFSASPIAPATSPLAMEEPAPAPAVAPAITADADPDQKKLSAELSAAWKENELLKAGLTAKLADANKRVAIAEAALASKDKEISALQTRLAETRAPVAPAAPVMPIGVSAELASLRSERDQLQASANTAATELASLRASSAKASAEQTALREKLALAVNTANAAQRAQALAESESASLKAAADRASAERLAVAAQLETVTAELATAKAAAPAATAPSVTAQPDPRIASLETERDTLAATIKTLTEERDGLTAQLAAAKAVIPVAPAPAVVIAPIPASPAEPAPTPEADTRLADLEKAKADTDTKLAAALRSFTLQQAEIERLQKALASIDEERAATVTKLETATAELTTLRPQAASSATVSAEAESLRTQLAAANQSLAEKSSAFASSSQSLADSRKTIDNATTELIATRDQLRQTQAQSAAFAVENQQLKTRLALIGNLPAGNTPSRPGTVPSISINLPAATVAPVTPPPAAVATAAETPATPRIHTVTAGDSLSRISKQYYGTPNRWNDILEANRSVISNPNALSLGTKLRIP</sequence>
<dbReference type="Gene3D" id="1.25.40.10">
    <property type="entry name" value="Tetratricopeptide repeat domain"/>
    <property type="match status" value="1"/>
</dbReference>
<keyword evidence="1" id="KW-0175">Coiled coil</keyword>
<dbReference type="PANTHER" id="PTHR34700:SF4">
    <property type="entry name" value="PHAGE-LIKE ELEMENT PBSX PROTEIN XKDP"/>
    <property type="match status" value="1"/>
</dbReference>
<feature type="chain" id="PRO_5021785840" evidence="3">
    <location>
        <begin position="28"/>
        <end position="640"/>
    </location>
</feature>
<feature type="signal peptide" evidence="3">
    <location>
        <begin position="1"/>
        <end position="27"/>
    </location>
</feature>